<sequence>MLHAKLIGSISAMAMLSAPAALAQDIDWKAQLGEHSGKTLRVMTITDPFIDSIKAVKDGFTDVTGAKIEVDGYGYDALHEKELLACSQNDGSYDVMLIDGIWIGEFAEAGCLDPVEEKIAENPDLYAWDDFTPAAAGQASWEGQRVCLPVGIYYELMYYRTDLFEQAGRKVPETFEELKDAAAFFTNNKDFPDVYGYAMNNKRGAAAGQQWFEWIYSAGGKPWVSNDIGSAEPYKDQTPLFNSQESVDLVQLFRDMVAYGPPGVESFAWDERANAFAAGKLAMINDWSVRAQIANDPKQSQIAGKFKAALMPHKDGGKTITPVGGWVACVNTHGAQKDAAWDFLKWFASKPVHRDFVLAGGPPSRLSAMEDKDIQAKFPWTSVLLEGQKDSWAEVRPRHSIAFQLIDTVGAHVNKAIIGELSAKDAMDAANTDVTKLLQDNGQL</sequence>
<dbReference type="Pfam" id="PF01547">
    <property type="entry name" value="SBP_bac_1"/>
    <property type="match status" value="1"/>
</dbReference>
<keyword evidence="4" id="KW-0732">Signal</keyword>
<comment type="subcellular location">
    <subcellularLocation>
        <location evidence="1">Periplasm</location>
    </subcellularLocation>
</comment>
<dbReference type="InterPro" id="IPR006059">
    <property type="entry name" value="SBP"/>
</dbReference>
<dbReference type="RefSeq" id="WP_183806642.1">
    <property type="nucleotide sequence ID" value="NZ_JACIEE010000007.1"/>
</dbReference>
<proteinExistence type="inferred from homology"/>
<organism evidence="5 6">
    <name type="scientific">Mycoplana azooxidifex</name>
    <dbReference type="NCBI Taxonomy" id="1636188"/>
    <lineage>
        <taxon>Bacteria</taxon>
        <taxon>Pseudomonadati</taxon>
        <taxon>Pseudomonadota</taxon>
        <taxon>Alphaproteobacteria</taxon>
        <taxon>Hyphomicrobiales</taxon>
        <taxon>Rhizobiaceae</taxon>
        <taxon>Mycoplana</taxon>
    </lineage>
</organism>
<evidence type="ECO:0000256" key="3">
    <source>
        <dbReference type="ARBA" id="ARBA00022764"/>
    </source>
</evidence>
<evidence type="ECO:0000256" key="1">
    <source>
        <dbReference type="ARBA" id="ARBA00004418"/>
    </source>
</evidence>
<dbReference type="InterPro" id="IPR050490">
    <property type="entry name" value="Bact_solute-bd_prot1"/>
</dbReference>
<dbReference type="SUPFAM" id="SSF53850">
    <property type="entry name" value="Periplasmic binding protein-like II"/>
    <property type="match status" value="1"/>
</dbReference>
<dbReference type="PANTHER" id="PTHR43649">
    <property type="entry name" value="ARABINOSE-BINDING PROTEIN-RELATED"/>
    <property type="match status" value="1"/>
</dbReference>
<feature type="signal peptide" evidence="4">
    <location>
        <begin position="1"/>
        <end position="23"/>
    </location>
</feature>
<evidence type="ECO:0000313" key="5">
    <source>
        <dbReference type="EMBL" id="MBB3978381.1"/>
    </source>
</evidence>
<dbReference type="Proteomes" id="UP000574761">
    <property type="component" value="Unassembled WGS sequence"/>
</dbReference>
<accession>A0A7W6D7X7</accession>
<dbReference type="EMBL" id="JACIEE010000007">
    <property type="protein sequence ID" value="MBB3978381.1"/>
    <property type="molecule type" value="Genomic_DNA"/>
</dbReference>
<keyword evidence="5" id="KW-0762">Sugar transport</keyword>
<keyword evidence="3" id="KW-0574">Periplasm</keyword>
<evidence type="ECO:0000256" key="4">
    <source>
        <dbReference type="SAM" id="SignalP"/>
    </source>
</evidence>
<dbReference type="PANTHER" id="PTHR43649:SF12">
    <property type="entry name" value="DIACETYLCHITOBIOSE BINDING PROTEIN DASA"/>
    <property type="match status" value="1"/>
</dbReference>
<gene>
    <name evidence="5" type="ORF">GGQ64_003615</name>
</gene>
<evidence type="ECO:0000313" key="6">
    <source>
        <dbReference type="Proteomes" id="UP000574761"/>
    </source>
</evidence>
<dbReference type="Gene3D" id="3.40.190.10">
    <property type="entry name" value="Periplasmic binding protein-like II"/>
    <property type="match status" value="2"/>
</dbReference>
<name>A0A7W6D7X7_9HYPH</name>
<dbReference type="AlphaFoldDB" id="A0A7W6D7X7"/>
<evidence type="ECO:0000256" key="2">
    <source>
        <dbReference type="ARBA" id="ARBA00008520"/>
    </source>
</evidence>
<reference evidence="5 6" key="1">
    <citation type="submission" date="2020-08" db="EMBL/GenBank/DDBJ databases">
        <title>Genomic Encyclopedia of Type Strains, Phase IV (KMG-IV): sequencing the most valuable type-strain genomes for metagenomic binning, comparative biology and taxonomic classification.</title>
        <authorList>
            <person name="Goeker M."/>
        </authorList>
    </citation>
    <scope>NUCLEOTIDE SEQUENCE [LARGE SCALE GENOMIC DNA]</scope>
    <source>
        <strain evidence="5 6">DSM 100211</strain>
    </source>
</reference>
<dbReference type="GO" id="GO:0042597">
    <property type="term" value="C:periplasmic space"/>
    <property type="evidence" value="ECO:0007669"/>
    <property type="project" value="UniProtKB-SubCell"/>
</dbReference>
<comment type="similarity">
    <text evidence="2">Belongs to the bacterial solute-binding protein 1 family.</text>
</comment>
<feature type="chain" id="PRO_5031344791" evidence="4">
    <location>
        <begin position="24"/>
        <end position="444"/>
    </location>
</feature>
<protein>
    <submittedName>
        <fullName evidence="5">Multiple sugar transport system substrate-binding protein</fullName>
    </submittedName>
</protein>
<keyword evidence="5" id="KW-0813">Transport</keyword>
<keyword evidence="6" id="KW-1185">Reference proteome</keyword>
<comment type="caution">
    <text evidence="5">The sequence shown here is derived from an EMBL/GenBank/DDBJ whole genome shotgun (WGS) entry which is preliminary data.</text>
</comment>